<evidence type="ECO:0000313" key="1">
    <source>
        <dbReference type="EMBL" id="GCL36495.1"/>
    </source>
</evidence>
<gene>
    <name evidence="1" type="ORF">SR1949_15990</name>
</gene>
<proteinExistence type="predicted"/>
<dbReference type="EMBL" id="BJCE01000039">
    <property type="protein sequence ID" value="GCL36495.1"/>
    <property type="molecule type" value="Genomic_DNA"/>
</dbReference>
<accession>A0A479ZV55</accession>
<dbReference type="Proteomes" id="UP000300142">
    <property type="component" value="Unassembled WGS sequence"/>
</dbReference>
<sequence>MNKLSEIFMKCIVNEEAMKPYFQSPKEVTGKNQQ</sequence>
<comment type="caution">
    <text evidence="1">The sequence shown here is derived from an EMBL/GenBank/DDBJ whole genome shotgun (WGS) entry which is preliminary data.</text>
</comment>
<organism evidence="1 2">
    <name type="scientific">Sphaerospermopsis reniformis</name>
    <dbReference type="NCBI Taxonomy" id="531300"/>
    <lineage>
        <taxon>Bacteria</taxon>
        <taxon>Bacillati</taxon>
        <taxon>Cyanobacteriota</taxon>
        <taxon>Cyanophyceae</taxon>
        <taxon>Nostocales</taxon>
        <taxon>Aphanizomenonaceae</taxon>
        <taxon>Sphaerospermopsis</taxon>
    </lineage>
</organism>
<evidence type="ECO:0000313" key="2">
    <source>
        <dbReference type="Proteomes" id="UP000300142"/>
    </source>
</evidence>
<protein>
    <submittedName>
        <fullName evidence="1">Uncharacterized protein</fullName>
    </submittedName>
</protein>
<name>A0A479ZV55_9CYAN</name>
<reference evidence="2" key="1">
    <citation type="submission" date="2019-02" db="EMBL/GenBank/DDBJ databases">
        <title>Draft genome sequence of Sphaerospermopsis reniformis NIES-1949.</title>
        <authorList>
            <person name="Yamaguchi H."/>
            <person name="Suzuki S."/>
            <person name="Kawachi M."/>
        </authorList>
    </citation>
    <scope>NUCLEOTIDE SEQUENCE [LARGE SCALE GENOMIC DNA]</scope>
    <source>
        <strain evidence="2">NIES-1949</strain>
    </source>
</reference>
<dbReference type="AlphaFoldDB" id="A0A479ZV55"/>
<keyword evidence="2" id="KW-1185">Reference proteome</keyword>